<reference evidence="6 7" key="1">
    <citation type="journal article" date="2023" name="G3 (Bethesda)">
        <title>A haplotype-resolved chromosome-scale genome for Quercus rubra L. provides insights into the genetics of adaptive traits for red oak species.</title>
        <authorList>
            <person name="Kapoor B."/>
            <person name="Jenkins J."/>
            <person name="Schmutz J."/>
            <person name="Zhebentyayeva T."/>
            <person name="Kuelheim C."/>
            <person name="Coggeshall M."/>
            <person name="Heim C."/>
            <person name="Lasky J.R."/>
            <person name="Leites L."/>
            <person name="Islam-Faridi N."/>
            <person name="Romero-Severson J."/>
            <person name="DeLeo V.L."/>
            <person name="Lucas S.M."/>
            <person name="Lazic D."/>
            <person name="Gailing O."/>
            <person name="Carlson J."/>
            <person name="Staton M."/>
        </authorList>
    </citation>
    <scope>NUCLEOTIDE SEQUENCE [LARGE SCALE GENOMIC DNA]</scope>
    <source>
        <strain evidence="6">Pseudo-F2</strain>
    </source>
</reference>
<keyword evidence="1" id="KW-0147">Chitin-binding</keyword>
<dbReference type="GO" id="GO:0050832">
    <property type="term" value="P:defense response to fungus"/>
    <property type="evidence" value="ECO:0007669"/>
    <property type="project" value="TreeGrafter"/>
</dbReference>
<name>A0AAN7FF01_QUERU</name>
<evidence type="ECO:0000256" key="4">
    <source>
        <dbReference type="PIRSR" id="PIRSR001060-2"/>
    </source>
</evidence>
<evidence type="ECO:0000259" key="5">
    <source>
        <dbReference type="Pfam" id="PF00182"/>
    </source>
</evidence>
<dbReference type="AlphaFoldDB" id="A0AAN7FF01"/>
<dbReference type="GO" id="GO:0006032">
    <property type="term" value="P:chitin catabolic process"/>
    <property type="evidence" value="ECO:0007669"/>
    <property type="project" value="InterPro"/>
</dbReference>
<keyword evidence="2" id="KW-0611">Plant defense</keyword>
<organism evidence="6 7">
    <name type="scientific">Quercus rubra</name>
    <name type="common">Northern red oak</name>
    <name type="synonym">Quercus borealis</name>
    <dbReference type="NCBI Taxonomy" id="3512"/>
    <lineage>
        <taxon>Eukaryota</taxon>
        <taxon>Viridiplantae</taxon>
        <taxon>Streptophyta</taxon>
        <taxon>Embryophyta</taxon>
        <taxon>Tracheophyta</taxon>
        <taxon>Spermatophyta</taxon>
        <taxon>Magnoliopsida</taxon>
        <taxon>eudicotyledons</taxon>
        <taxon>Gunneridae</taxon>
        <taxon>Pentapetalae</taxon>
        <taxon>rosids</taxon>
        <taxon>fabids</taxon>
        <taxon>Fagales</taxon>
        <taxon>Fagaceae</taxon>
        <taxon>Quercus</taxon>
    </lineage>
</organism>
<dbReference type="EMBL" id="JAXUIC010000004">
    <property type="protein sequence ID" value="KAK4592417.1"/>
    <property type="molecule type" value="Genomic_DNA"/>
</dbReference>
<dbReference type="CDD" id="cd00325">
    <property type="entry name" value="chitinase_GH19"/>
    <property type="match status" value="1"/>
</dbReference>
<dbReference type="Pfam" id="PF00182">
    <property type="entry name" value="Glyco_hydro_19"/>
    <property type="match status" value="1"/>
</dbReference>
<dbReference type="InterPro" id="IPR016283">
    <property type="entry name" value="Glyco_hydro_19"/>
</dbReference>
<dbReference type="GO" id="GO:0016998">
    <property type="term" value="P:cell wall macromolecule catabolic process"/>
    <property type="evidence" value="ECO:0007669"/>
    <property type="project" value="InterPro"/>
</dbReference>
<dbReference type="Gene3D" id="1.10.530.10">
    <property type="match status" value="1"/>
</dbReference>
<evidence type="ECO:0000256" key="1">
    <source>
        <dbReference type="ARBA" id="ARBA00022669"/>
    </source>
</evidence>
<feature type="disulfide bond" evidence="4">
    <location>
        <begin position="233"/>
        <end position="268"/>
    </location>
</feature>
<dbReference type="InterPro" id="IPR036861">
    <property type="entry name" value="Endochitinase-like_sf"/>
</dbReference>
<dbReference type="Gene3D" id="3.30.20.10">
    <property type="entry name" value="Endochitinase, domain 2"/>
    <property type="match status" value="1"/>
</dbReference>
<dbReference type="PANTHER" id="PTHR22595">
    <property type="entry name" value="CHITINASE-RELATED"/>
    <property type="match status" value="1"/>
</dbReference>
<dbReference type="GO" id="GO:0004568">
    <property type="term" value="F:chitinase activity"/>
    <property type="evidence" value="ECO:0007669"/>
    <property type="project" value="InterPro"/>
</dbReference>
<feature type="domain" description="Glycoside hydrolase family 19 catalytic" evidence="5">
    <location>
        <begin position="37"/>
        <end position="257"/>
    </location>
</feature>
<accession>A0AAN7FF01</accession>
<dbReference type="InterPro" id="IPR023346">
    <property type="entry name" value="Lysozyme-like_dom_sf"/>
</dbReference>
<dbReference type="GO" id="GO:0008061">
    <property type="term" value="F:chitin binding"/>
    <property type="evidence" value="ECO:0007669"/>
    <property type="project" value="UniProtKB-KW"/>
</dbReference>
<dbReference type="Gene3D" id="3.30.60.10">
    <property type="entry name" value="Endochitinase-like"/>
    <property type="match status" value="1"/>
</dbReference>
<evidence type="ECO:0000313" key="7">
    <source>
        <dbReference type="Proteomes" id="UP001324115"/>
    </source>
</evidence>
<dbReference type="Proteomes" id="UP001324115">
    <property type="component" value="Unassembled WGS sequence"/>
</dbReference>
<feature type="disulfide bond" evidence="4">
    <location>
        <begin position="125"/>
        <end position="134"/>
    </location>
</feature>
<dbReference type="InterPro" id="IPR000726">
    <property type="entry name" value="Glyco_hydro_19_cat"/>
</dbReference>
<dbReference type="PANTHER" id="PTHR22595:SF79">
    <property type="entry name" value="CHITINASE 12"/>
    <property type="match status" value="1"/>
</dbReference>
<feature type="disulfide bond" evidence="4">
    <location>
        <begin position="54"/>
        <end position="112"/>
    </location>
</feature>
<dbReference type="SUPFAM" id="SSF53955">
    <property type="entry name" value="Lysozyme-like"/>
    <property type="match status" value="1"/>
</dbReference>
<protein>
    <recommendedName>
        <fullName evidence="5">Glycoside hydrolase family 19 catalytic domain-containing protein</fullName>
    </recommendedName>
</protein>
<gene>
    <name evidence="6" type="ORF">RGQ29_016813</name>
</gene>
<dbReference type="PIRSF" id="PIRSF001060">
    <property type="entry name" value="Endochitinase"/>
    <property type="match status" value="1"/>
</dbReference>
<evidence type="ECO:0000313" key="6">
    <source>
        <dbReference type="EMBL" id="KAK4592417.1"/>
    </source>
</evidence>
<keyword evidence="3 4" id="KW-1015">Disulfide bond</keyword>
<keyword evidence="7" id="KW-1185">Reference proteome</keyword>
<proteinExistence type="predicted"/>
<sequence>MNVAVNHGFCGSTEDFCSTQNGCQSNCHLRSNISDLLNRTTFEIMFPHRNDSSCEGSFYTYDAFMAATSVFGGFGRTGNSTTQKREIAAFLAQTAYATRGWPHEDIYYWGYCHVVEQNTTKEDYCIEGSINWPCAEGKKYYGRGPIQLRYNTYYGPAGLDLSYPLLSDPDLLENDPVMTFKSALHYWMNYHLQKPSCHAVMTNQWVANSDDVEANRVAGFGLTTNIIDGEIECGYGDRRDHIRMGFYLTFCNISGVPIIDPEASELSCSNQQPYGPAPVTKIFKE</sequence>
<evidence type="ECO:0000256" key="3">
    <source>
        <dbReference type="ARBA" id="ARBA00023157"/>
    </source>
</evidence>
<feature type="disulfide bond" evidence="4">
    <location>
        <begin position="23"/>
        <end position="27"/>
    </location>
</feature>
<evidence type="ECO:0000256" key="2">
    <source>
        <dbReference type="ARBA" id="ARBA00022821"/>
    </source>
</evidence>
<dbReference type="SUPFAM" id="SSF57016">
    <property type="entry name" value="Plant lectins/antimicrobial peptides"/>
    <property type="match status" value="1"/>
</dbReference>
<comment type="caution">
    <text evidence="6">The sequence shown here is derived from an EMBL/GenBank/DDBJ whole genome shotgun (WGS) entry which is preliminary data.</text>
</comment>
<dbReference type="GO" id="GO:0005975">
    <property type="term" value="P:carbohydrate metabolic process"/>
    <property type="evidence" value="ECO:0007669"/>
    <property type="project" value="InterPro"/>
</dbReference>